<dbReference type="AlphaFoldDB" id="A0A2C8Z948"/>
<dbReference type="PANTHER" id="PTHR12737:SF9">
    <property type="entry name" value="DIMETHYLARGININASE"/>
    <property type="match status" value="1"/>
</dbReference>
<evidence type="ECO:0000313" key="5">
    <source>
        <dbReference type="EMBL" id="SOE60523.1"/>
    </source>
</evidence>
<gene>
    <name evidence="5" type="ORF">SAMN06296378_1105</name>
</gene>
<dbReference type="Proteomes" id="UP000219440">
    <property type="component" value="Unassembled WGS sequence"/>
</dbReference>
<name>A0A2C8Z948_9MICO</name>
<evidence type="ECO:0000256" key="4">
    <source>
        <dbReference type="SAM" id="Phobius"/>
    </source>
</evidence>
<dbReference type="EMBL" id="OCST01000002">
    <property type="protein sequence ID" value="SOE60523.1"/>
    <property type="molecule type" value="Genomic_DNA"/>
</dbReference>
<dbReference type="GO" id="GO:0016597">
    <property type="term" value="F:amino acid binding"/>
    <property type="evidence" value="ECO:0007669"/>
    <property type="project" value="TreeGrafter"/>
</dbReference>
<feature type="transmembrane region" description="Helical" evidence="4">
    <location>
        <begin position="66"/>
        <end position="89"/>
    </location>
</feature>
<dbReference type="Gene3D" id="3.75.10.10">
    <property type="entry name" value="L-arginine/glycine Amidinotransferase, Chain A"/>
    <property type="match status" value="1"/>
</dbReference>
<dbReference type="GO" id="GO:0000052">
    <property type="term" value="P:citrulline metabolic process"/>
    <property type="evidence" value="ECO:0007669"/>
    <property type="project" value="TreeGrafter"/>
</dbReference>
<keyword evidence="6" id="KW-1185">Reference proteome</keyword>
<dbReference type="GO" id="GO:0045429">
    <property type="term" value="P:positive regulation of nitric oxide biosynthetic process"/>
    <property type="evidence" value="ECO:0007669"/>
    <property type="project" value="TreeGrafter"/>
</dbReference>
<dbReference type="InterPro" id="IPR033199">
    <property type="entry name" value="DDAH-like"/>
</dbReference>
<dbReference type="GO" id="GO:0016403">
    <property type="term" value="F:dimethylargininase activity"/>
    <property type="evidence" value="ECO:0007669"/>
    <property type="project" value="TreeGrafter"/>
</dbReference>
<evidence type="ECO:0000256" key="3">
    <source>
        <dbReference type="PIRSR" id="PIRSR633199-1"/>
    </source>
</evidence>
<dbReference type="NCBIfam" id="NF045660">
    <property type="entry name" value="DiMthArgaseDdahStm"/>
    <property type="match status" value="1"/>
</dbReference>
<reference evidence="5 6" key="1">
    <citation type="submission" date="2017-09" db="EMBL/GenBank/DDBJ databases">
        <authorList>
            <person name="Ehlers B."/>
            <person name="Leendertz F.H."/>
        </authorList>
    </citation>
    <scope>NUCLEOTIDE SEQUENCE [LARGE SCALE GENOMIC DNA]</scope>
    <source>
        <strain evidence="5 6">CGMCC 1.05381</strain>
    </source>
</reference>
<protein>
    <submittedName>
        <fullName evidence="5">Dimethylargininase</fullName>
    </submittedName>
</protein>
<proteinExistence type="inferred from homology"/>
<keyword evidence="4" id="KW-1133">Transmembrane helix</keyword>
<dbReference type="PANTHER" id="PTHR12737">
    <property type="entry name" value="DIMETHYLARGININE DIMETHYLAMINOHYDROLASE"/>
    <property type="match status" value="1"/>
</dbReference>
<organism evidence="5 6">
    <name type="scientific">Salinibacterium xinjiangense</name>
    <dbReference type="NCBI Taxonomy" id="386302"/>
    <lineage>
        <taxon>Bacteria</taxon>
        <taxon>Bacillati</taxon>
        <taxon>Actinomycetota</taxon>
        <taxon>Actinomycetes</taxon>
        <taxon>Micrococcales</taxon>
        <taxon>Microbacteriaceae</taxon>
        <taxon>Salinibacterium</taxon>
    </lineage>
</organism>
<dbReference type="GO" id="GO:0006525">
    <property type="term" value="P:arginine metabolic process"/>
    <property type="evidence" value="ECO:0007669"/>
    <property type="project" value="TreeGrafter"/>
</dbReference>
<accession>A0A2C8Z948</accession>
<feature type="active site" description="Proton donor" evidence="3">
    <location>
        <position position="296"/>
    </location>
</feature>
<feature type="active site" description="Nucleophile" evidence="3">
    <location>
        <position position="380"/>
    </location>
</feature>
<evidence type="ECO:0000256" key="2">
    <source>
        <dbReference type="ARBA" id="ARBA00022801"/>
    </source>
</evidence>
<keyword evidence="4" id="KW-0812">Transmembrane</keyword>
<evidence type="ECO:0000313" key="6">
    <source>
        <dbReference type="Proteomes" id="UP000219440"/>
    </source>
</evidence>
<keyword evidence="2" id="KW-0378">Hydrolase</keyword>
<keyword evidence="4" id="KW-0472">Membrane</keyword>
<feature type="transmembrane region" description="Helical" evidence="4">
    <location>
        <begin position="40"/>
        <end position="59"/>
    </location>
</feature>
<evidence type="ECO:0000256" key="1">
    <source>
        <dbReference type="ARBA" id="ARBA00008532"/>
    </source>
</evidence>
<dbReference type="SUPFAM" id="SSF55909">
    <property type="entry name" value="Pentein"/>
    <property type="match status" value="1"/>
</dbReference>
<comment type="similarity">
    <text evidence="1">Belongs to the DDAH family.</text>
</comment>
<sequence length="386" mass="40294">MAAVISGFVVAALTHILTVLIFFISNGAAAANIVPISDYFVPASLLLFVLYTVASLLGVNRIRPVAFAAGLIVGVVATFLGTLYAVAIAGPLTPEAVGFVAGSLLGSNLLYFIVAGLVAATAGRWAWTAIVTRGSHRIAFIRQPATTLADGEITHIVRTELDATLADTQWDEYVEALVKAGFETVELPVADEYPDSVFIEDAVVVLGGTAIITRPGADSRHGETDAIAPAVRKAGLVVREIVEPGTLDGGDVLVVDATIYVGRGGRTNADGIRQFRSFATALGYTVVAVPVTKVLHLKSAVTALPDGTVVGFPAHVDDPRVFDRFLAMPEPGAAVVVLSHDTVLMATSVPKSIALVEDLGYTVVAVDVSEFEKLEGCVTCLSVRVG</sequence>